<accession>A0A1D1W0J3</accession>
<dbReference type="EMBL" id="BDGG01000014">
    <property type="protein sequence ID" value="GAV07122.1"/>
    <property type="molecule type" value="Genomic_DNA"/>
</dbReference>
<gene>
    <name evidence="1" type="primary">RvY_16997-1</name>
    <name evidence="1" type="synonym">RvY_16997.1</name>
    <name evidence="1" type="ORF">RvY_16997</name>
</gene>
<organism evidence="1 2">
    <name type="scientific">Ramazzottius varieornatus</name>
    <name type="common">Water bear</name>
    <name type="synonym">Tardigrade</name>
    <dbReference type="NCBI Taxonomy" id="947166"/>
    <lineage>
        <taxon>Eukaryota</taxon>
        <taxon>Metazoa</taxon>
        <taxon>Ecdysozoa</taxon>
        <taxon>Tardigrada</taxon>
        <taxon>Eutardigrada</taxon>
        <taxon>Parachela</taxon>
        <taxon>Hypsibioidea</taxon>
        <taxon>Ramazzottiidae</taxon>
        <taxon>Ramazzottius</taxon>
    </lineage>
</organism>
<protein>
    <submittedName>
        <fullName evidence="1">Uncharacterized protein</fullName>
    </submittedName>
</protein>
<reference evidence="1 2" key="1">
    <citation type="journal article" date="2016" name="Nat. Commun.">
        <title>Extremotolerant tardigrade genome and improved radiotolerance of human cultured cells by tardigrade-unique protein.</title>
        <authorList>
            <person name="Hashimoto T."/>
            <person name="Horikawa D.D."/>
            <person name="Saito Y."/>
            <person name="Kuwahara H."/>
            <person name="Kozuka-Hata H."/>
            <person name="Shin-I T."/>
            <person name="Minakuchi Y."/>
            <person name="Ohishi K."/>
            <person name="Motoyama A."/>
            <person name="Aizu T."/>
            <person name="Enomoto A."/>
            <person name="Kondo K."/>
            <person name="Tanaka S."/>
            <person name="Hara Y."/>
            <person name="Koshikawa S."/>
            <person name="Sagara H."/>
            <person name="Miura T."/>
            <person name="Yokobori S."/>
            <person name="Miyagawa K."/>
            <person name="Suzuki Y."/>
            <person name="Kubo T."/>
            <person name="Oyama M."/>
            <person name="Kohara Y."/>
            <person name="Fujiyama A."/>
            <person name="Arakawa K."/>
            <person name="Katayama T."/>
            <person name="Toyoda A."/>
            <person name="Kunieda T."/>
        </authorList>
    </citation>
    <scope>NUCLEOTIDE SEQUENCE [LARGE SCALE GENOMIC DNA]</scope>
    <source>
        <strain evidence="1 2">YOKOZUNA-1</strain>
    </source>
</reference>
<dbReference type="Proteomes" id="UP000186922">
    <property type="component" value="Unassembled WGS sequence"/>
</dbReference>
<evidence type="ECO:0000313" key="1">
    <source>
        <dbReference type="EMBL" id="GAV07122.1"/>
    </source>
</evidence>
<keyword evidence="2" id="KW-1185">Reference proteome</keyword>
<sequence length="69" mass="7788">MCELSTALSSENLNGMHQPIHKDERQYNHALRQGPLHHAHWRFHGVPGSSLEQTASQTVLPSCQHISSY</sequence>
<comment type="caution">
    <text evidence="1">The sequence shown here is derived from an EMBL/GenBank/DDBJ whole genome shotgun (WGS) entry which is preliminary data.</text>
</comment>
<dbReference type="AlphaFoldDB" id="A0A1D1W0J3"/>
<proteinExistence type="predicted"/>
<name>A0A1D1W0J3_RAMVA</name>
<evidence type="ECO:0000313" key="2">
    <source>
        <dbReference type="Proteomes" id="UP000186922"/>
    </source>
</evidence>